<gene>
    <name evidence="1" type="ORF">FTV88_2203</name>
</gene>
<dbReference type="Proteomes" id="UP000366051">
    <property type="component" value="Chromosome"/>
</dbReference>
<sequence length="44" mass="5370">MYFFQQEEWCPCGRNYMLKAPVLHKEEVARIGKRERSLIIDVER</sequence>
<accession>A0A5Q2N1X8</accession>
<dbReference type="AlphaFoldDB" id="A0A5Q2N1X8"/>
<evidence type="ECO:0000313" key="1">
    <source>
        <dbReference type="EMBL" id="QGG48301.1"/>
    </source>
</evidence>
<dbReference type="KEGG" id="hcv:FTV88_2203"/>
<reference evidence="2" key="1">
    <citation type="submission" date="2019-11" db="EMBL/GenBank/DDBJ databases">
        <title>Genome sequence of Heliorestis convoluta strain HH, an alkaliphilic and minimalistic phototrophic bacterium from a soda lake in Egypt.</title>
        <authorList>
            <person name="Dewey E.D."/>
            <person name="Stokes L.M."/>
            <person name="Burchell B.M."/>
            <person name="Shaffer K.N."/>
            <person name="Huntington A.M."/>
            <person name="Baker J.M."/>
            <person name="Nadendla S."/>
            <person name="Giglio M.G."/>
            <person name="Touchman J.W."/>
            <person name="Blankenship R.E."/>
            <person name="Madigan M.T."/>
            <person name="Sattley W.M."/>
        </authorList>
    </citation>
    <scope>NUCLEOTIDE SEQUENCE [LARGE SCALE GENOMIC DNA]</scope>
    <source>
        <strain evidence="2">HH</strain>
    </source>
</reference>
<keyword evidence="2" id="KW-1185">Reference proteome</keyword>
<organism evidence="1 2">
    <name type="scientific">Heliorestis convoluta</name>
    <dbReference type="NCBI Taxonomy" id="356322"/>
    <lineage>
        <taxon>Bacteria</taxon>
        <taxon>Bacillati</taxon>
        <taxon>Bacillota</taxon>
        <taxon>Clostridia</taxon>
        <taxon>Eubacteriales</taxon>
        <taxon>Heliobacteriaceae</taxon>
        <taxon>Heliorestis</taxon>
    </lineage>
</organism>
<proteinExistence type="predicted"/>
<name>A0A5Q2N1X8_9FIRM</name>
<protein>
    <submittedName>
        <fullName evidence="1">Uncharacterized protein</fullName>
    </submittedName>
</protein>
<evidence type="ECO:0000313" key="2">
    <source>
        <dbReference type="Proteomes" id="UP000366051"/>
    </source>
</evidence>
<dbReference type="EMBL" id="CP045875">
    <property type="protein sequence ID" value="QGG48301.1"/>
    <property type="molecule type" value="Genomic_DNA"/>
</dbReference>